<dbReference type="AlphaFoldDB" id="A0A5K7XER7"/>
<reference evidence="2" key="1">
    <citation type="submission" date="2019-10" db="EMBL/GenBank/DDBJ databases">
        <title>Lacipirellula parvula gen. nov., sp. nov., representing a lineage of planctomycetes widespread in freshwater anoxic habitats, and description of the family Lacipirellulaceae.</title>
        <authorList>
            <person name="Dedysh S.N."/>
            <person name="Kulichevskaya I.S."/>
            <person name="Beletsky A.V."/>
            <person name="Rakitin A.L."/>
            <person name="Mardanov A.V."/>
            <person name="Ivanova A.A."/>
            <person name="Saltykova V.X."/>
            <person name="Rijpstra W.I.C."/>
            <person name="Sinninghe Damste J.S."/>
            <person name="Ravin N.V."/>
        </authorList>
    </citation>
    <scope>NUCLEOTIDE SEQUENCE [LARGE SCALE GENOMIC DNA]</scope>
    <source>
        <strain evidence="2">PX69</strain>
    </source>
</reference>
<dbReference type="Proteomes" id="UP000326837">
    <property type="component" value="Chromosome"/>
</dbReference>
<keyword evidence="2" id="KW-1185">Reference proteome</keyword>
<organism evidence="1 2">
    <name type="scientific">Lacipirellula parvula</name>
    <dbReference type="NCBI Taxonomy" id="2650471"/>
    <lineage>
        <taxon>Bacteria</taxon>
        <taxon>Pseudomonadati</taxon>
        <taxon>Planctomycetota</taxon>
        <taxon>Planctomycetia</taxon>
        <taxon>Pirellulales</taxon>
        <taxon>Lacipirellulaceae</taxon>
        <taxon>Lacipirellula</taxon>
    </lineage>
</organism>
<name>A0A5K7XER7_9BACT</name>
<protein>
    <submittedName>
        <fullName evidence="1">Uncharacterized protein</fullName>
    </submittedName>
</protein>
<accession>A0A5K7XER7</accession>
<gene>
    <name evidence="1" type="ORF">PLANPX_2983</name>
</gene>
<proteinExistence type="predicted"/>
<dbReference type="KEGG" id="lpav:PLANPX_2983"/>
<evidence type="ECO:0000313" key="1">
    <source>
        <dbReference type="EMBL" id="BBO33371.1"/>
    </source>
</evidence>
<dbReference type="RefSeq" id="WP_152099161.1">
    <property type="nucleotide sequence ID" value="NZ_AP021861.1"/>
</dbReference>
<evidence type="ECO:0000313" key="2">
    <source>
        <dbReference type="Proteomes" id="UP000326837"/>
    </source>
</evidence>
<sequence length="69" mass="7631">MTDRNSGSSADEVSVLIAIEARIDTAMAHLIRKKQTVADGDSAQAAVLAELREVRAAIRILRDRQRRSR</sequence>
<dbReference type="EMBL" id="AP021861">
    <property type="protein sequence ID" value="BBO33371.1"/>
    <property type="molecule type" value="Genomic_DNA"/>
</dbReference>